<evidence type="ECO:0000313" key="8">
    <source>
        <dbReference type="Proteomes" id="UP000198462"/>
    </source>
</evidence>
<protein>
    <submittedName>
        <fullName evidence="7">Cytochrome C</fullName>
    </submittedName>
</protein>
<dbReference type="EMBL" id="NFZT01000001">
    <property type="protein sequence ID" value="OWV32016.1"/>
    <property type="molecule type" value="Genomic_DNA"/>
</dbReference>
<dbReference type="GO" id="GO:0009055">
    <property type="term" value="F:electron transfer activity"/>
    <property type="evidence" value="ECO:0007669"/>
    <property type="project" value="InterPro"/>
</dbReference>
<keyword evidence="2 4" id="KW-0479">Metal-binding</keyword>
<evidence type="ECO:0000256" key="4">
    <source>
        <dbReference type="PROSITE-ProRule" id="PRU00433"/>
    </source>
</evidence>
<dbReference type="PROSITE" id="PS51007">
    <property type="entry name" value="CYTC"/>
    <property type="match status" value="1"/>
</dbReference>
<reference evidence="8" key="1">
    <citation type="submission" date="2017-05" db="EMBL/GenBank/DDBJ databases">
        <authorList>
            <person name="Lin X."/>
        </authorList>
    </citation>
    <scope>NUCLEOTIDE SEQUENCE [LARGE SCALE GENOMIC DNA]</scope>
    <source>
        <strain evidence="8">JLT2012</strain>
    </source>
</reference>
<dbReference type="AlphaFoldDB" id="A0A219B1L8"/>
<dbReference type="Proteomes" id="UP000198462">
    <property type="component" value="Unassembled WGS sequence"/>
</dbReference>
<evidence type="ECO:0000256" key="1">
    <source>
        <dbReference type="ARBA" id="ARBA00022617"/>
    </source>
</evidence>
<evidence type="ECO:0000313" key="7">
    <source>
        <dbReference type="EMBL" id="OWV32016.1"/>
    </source>
</evidence>
<evidence type="ECO:0000256" key="3">
    <source>
        <dbReference type="ARBA" id="ARBA00023004"/>
    </source>
</evidence>
<keyword evidence="3 4" id="KW-0408">Iron</keyword>
<dbReference type="RefSeq" id="WP_207790576.1">
    <property type="nucleotide sequence ID" value="NZ_NFZT01000001.1"/>
</dbReference>
<dbReference type="InterPro" id="IPR009056">
    <property type="entry name" value="Cyt_c-like_dom"/>
</dbReference>
<proteinExistence type="predicted"/>
<dbReference type="InterPro" id="IPR036909">
    <property type="entry name" value="Cyt_c-like_dom_sf"/>
</dbReference>
<dbReference type="Gene3D" id="1.10.760.10">
    <property type="entry name" value="Cytochrome c-like domain"/>
    <property type="match status" value="1"/>
</dbReference>
<feature type="chain" id="PRO_5012600810" evidence="5">
    <location>
        <begin position="28"/>
        <end position="138"/>
    </location>
</feature>
<dbReference type="Pfam" id="PF21342">
    <property type="entry name" value="SoxA-TsdA_cyt-c"/>
    <property type="match status" value="1"/>
</dbReference>
<keyword evidence="1 4" id="KW-0349">Heme</keyword>
<evidence type="ECO:0000259" key="6">
    <source>
        <dbReference type="PROSITE" id="PS51007"/>
    </source>
</evidence>
<keyword evidence="8" id="KW-1185">Reference proteome</keyword>
<name>A0A219B1L8_9SPHN</name>
<sequence>MRKLMLSGGLIAGAALTAALAGLSAQADPFDAEDVEEWQEEYMTVVADGRAAFTDPSLGTNGVVCAQCHPNGTNVHPETYPKYQQQLGRVVVLAEMVNWCIENPLEGEPLALDDPRMVAIQAYVAHERRGVELAPGKH</sequence>
<comment type="caution">
    <text evidence="7">The sequence shown here is derived from an EMBL/GenBank/DDBJ whole genome shotgun (WGS) entry which is preliminary data.</text>
</comment>
<dbReference type="GO" id="GO:0020037">
    <property type="term" value="F:heme binding"/>
    <property type="evidence" value="ECO:0007669"/>
    <property type="project" value="InterPro"/>
</dbReference>
<accession>A0A219B1L8</accession>
<keyword evidence="5" id="KW-0732">Signal</keyword>
<dbReference type="SUPFAM" id="SSF46626">
    <property type="entry name" value="Cytochrome c"/>
    <property type="match status" value="1"/>
</dbReference>
<organism evidence="7 8">
    <name type="scientific">Pacificimonas flava</name>
    <dbReference type="NCBI Taxonomy" id="1234595"/>
    <lineage>
        <taxon>Bacteria</taxon>
        <taxon>Pseudomonadati</taxon>
        <taxon>Pseudomonadota</taxon>
        <taxon>Alphaproteobacteria</taxon>
        <taxon>Sphingomonadales</taxon>
        <taxon>Sphingosinicellaceae</taxon>
        <taxon>Pacificimonas</taxon>
    </lineage>
</organism>
<evidence type="ECO:0000256" key="5">
    <source>
        <dbReference type="SAM" id="SignalP"/>
    </source>
</evidence>
<dbReference type="GO" id="GO:0046872">
    <property type="term" value="F:metal ion binding"/>
    <property type="evidence" value="ECO:0007669"/>
    <property type="project" value="UniProtKB-KW"/>
</dbReference>
<evidence type="ECO:0000256" key="2">
    <source>
        <dbReference type="ARBA" id="ARBA00022723"/>
    </source>
</evidence>
<feature type="signal peptide" evidence="5">
    <location>
        <begin position="1"/>
        <end position="27"/>
    </location>
</feature>
<gene>
    <name evidence="7" type="ORF">B5C34_00100</name>
</gene>
<feature type="domain" description="Cytochrome c" evidence="6">
    <location>
        <begin position="44"/>
        <end position="128"/>
    </location>
</feature>